<keyword evidence="7" id="KW-1185">Reference proteome</keyword>
<evidence type="ECO:0000256" key="1">
    <source>
        <dbReference type="ARBA" id="ARBA00004604"/>
    </source>
</evidence>
<dbReference type="Gene3D" id="1.25.40.180">
    <property type="match status" value="1"/>
</dbReference>
<feature type="region of interest" description="Disordered" evidence="4">
    <location>
        <begin position="284"/>
        <end position="312"/>
    </location>
</feature>
<dbReference type="PANTHER" id="PTHR18034">
    <property type="entry name" value="CELL CYCLE CONTROL PROTEIN CWF22-RELATED"/>
    <property type="match status" value="1"/>
</dbReference>
<dbReference type="SMART" id="SM00543">
    <property type="entry name" value="MIF4G"/>
    <property type="match status" value="1"/>
</dbReference>
<sequence>MPAGSVAELQQKLLKRIAVDSPPLKQHGGFAMQRYRGSSQFLARKENRRLQRTQRKSRRHSKHASKQVMREKDLSSPPGSVPQSSSVPRALISQFSATDQVDDTSADNGKAIDSEYRNEELNKWEDSSGEEPAATTTKTTERGGISKTHFQKLAQDDAEIEEFERKLGIKKGRRFLPQSFKEDGLDQLIGESSEHIACSEDNTKKWKSVYDDWLSSKRRKTESKPVLEPVADRLSREVSLTQDMTESVSLSSSDMEDSAAYGENKLDSVYDGGADSRGGMSDFDEDGAASVFNSNKSVTGNSKQPQRENPYIAPTSGVVTAKYIPLSRRHENKGSEKQAQPQLQRQIRGLINRLTDANLIWIVRSVEDIYQTNARAEVTEILTDAILAQMRKQESLPDQFFVLVGGFSAAVYMNTGCSFGSHLVQNIIKEFAEYYGQASEHDSKQQALKKEPSNFLTFLTQLYVFEVVSCRILFDYMEKLLDNLSELNVELLLKVCRMAGRLLRRDDPQALKHVSNVLISAVHNVGYTNVSARTKFMVETIQDLKNSKPRARGTDSSIVSEHVLRMKKRLGELKSQSKRLDGLAPMGIGLKDTESVDKHGEWWLVGASVPTYRDAEERAQMISQAVSHDQDATDDEDMDFILPDYPSKARAQGLYTGAQIAVFTAIMSGLDSEHGYRQFVDLKLRKDEQLEITKVLVQCVGSEPDYNEYYALLGEQACANSRIRFAFQDRMWKIFRSLGESLFSEGSEVEASTEGEKLKNGHRLGNIARFYASLVAKGALSISILKPINLSELNTWSSLFVELFLLSLLRHCRGRQGSEDLKVDRVFSPASGFPALATNLHWFLRDEIRKSKYIGEKETKAIHRVRKKAQAVIRGSEAVR</sequence>
<evidence type="ECO:0000313" key="7">
    <source>
        <dbReference type="Proteomes" id="UP000030816"/>
    </source>
</evidence>
<dbReference type="Proteomes" id="UP000030816">
    <property type="component" value="Unassembled WGS sequence"/>
</dbReference>
<gene>
    <name evidence="6" type="ORF">MAM_00103</name>
</gene>
<reference evidence="6 7" key="1">
    <citation type="journal article" date="2014" name="Proc. Natl. Acad. Sci. U.S.A.">
        <title>Trajectory and genomic determinants of fungal-pathogen speciation and host adaptation.</title>
        <authorList>
            <person name="Hu X."/>
            <person name="Xiao G."/>
            <person name="Zheng P."/>
            <person name="Shang Y."/>
            <person name="Su Y."/>
            <person name="Zhang X."/>
            <person name="Liu X."/>
            <person name="Zhan S."/>
            <person name="St Leger R.J."/>
            <person name="Wang C."/>
        </authorList>
    </citation>
    <scope>NUCLEOTIDE SEQUENCE [LARGE SCALE GENOMIC DNA]</scope>
    <source>
        <strain evidence="6 7">ARSEF 1941</strain>
    </source>
</reference>
<dbReference type="STRING" id="1081103.A0A0B2WXT8"/>
<evidence type="ECO:0000256" key="2">
    <source>
        <dbReference type="ARBA" id="ARBA00006856"/>
    </source>
</evidence>
<name>A0A0B2WXT8_METAS</name>
<dbReference type="InterPro" id="IPR016024">
    <property type="entry name" value="ARM-type_fold"/>
</dbReference>
<dbReference type="InterPro" id="IPR003890">
    <property type="entry name" value="MIF4G-like_typ-3"/>
</dbReference>
<dbReference type="GO" id="GO:0005730">
    <property type="term" value="C:nucleolus"/>
    <property type="evidence" value="ECO:0007669"/>
    <property type="project" value="UniProtKB-SubCell"/>
</dbReference>
<comment type="caution">
    <text evidence="6">The sequence shown here is derived from an EMBL/GenBank/DDBJ whole genome shotgun (WGS) entry which is preliminary data.</text>
</comment>
<dbReference type="Pfam" id="PF02854">
    <property type="entry name" value="MIF4G"/>
    <property type="match status" value="1"/>
</dbReference>
<dbReference type="RefSeq" id="XP_040682167.1">
    <property type="nucleotide sequence ID" value="XM_040818903.1"/>
</dbReference>
<dbReference type="GeneID" id="63734558"/>
<feature type="compositionally biased region" description="Basic residues" evidence="4">
    <location>
        <begin position="50"/>
        <end position="65"/>
    </location>
</feature>
<accession>A0A0B2WXT8</accession>
<dbReference type="InterPro" id="IPR003891">
    <property type="entry name" value="Initiation_fac_eIF4g_MI"/>
</dbReference>
<evidence type="ECO:0000313" key="6">
    <source>
        <dbReference type="EMBL" id="KHO01102.1"/>
    </source>
</evidence>
<dbReference type="PANTHER" id="PTHR18034:SF4">
    <property type="entry name" value="NUCLEOLAR MIF4G DOMAIN-CONTAINING PROTEIN 1"/>
    <property type="match status" value="1"/>
</dbReference>
<dbReference type="OrthoDB" id="361797at2759"/>
<protein>
    <submittedName>
        <fullName evidence="6">Nuclear protein</fullName>
    </submittedName>
</protein>
<evidence type="ECO:0000256" key="4">
    <source>
        <dbReference type="SAM" id="MobiDB-lite"/>
    </source>
</evidence>
<dbReference type="EMBL" id="AZHE01000001">
    <property type="protein sequence ID" value="KHO01102.1"/>
    <property type="molecule type" value="Genomic_DNA"/>
</dbReference>
<feature type="domain" description="MI" evidence="5">
    <location>
        <begin position="657"/>
        <end position="790"/>
    </location>
</feature>
<dbReference type="PROSITE" id="PS51366">
    <property type="entry name" value="MI"/>
    <property type="match status" value="1"/>
</dbReference>
<dbReference type="SUPFAM" id="SSF48371">
    <property type="entry name" value="ARM repeat"/>
    <property type="match status" value="1"/>
</dbReference>
<comment type="similarity">
    <text evidence="2">Belongs to the CWC22 family.</text>
</comment>
<feature type="compositionally biased region" description="Basic and acidic residues" evidence="4">
    <location>
        <begin position="110"/>
        <end position="126"/>
    </location>
</feature>
<feature type="compositionally biased region" description="Polar residues" evidence="4">
    <location>
        <begin position="291"/>
        <end position="304"/>
    </location>
</feature>
<dbReference type="AlphaFoldDB" id="A0A0B2WXT8"/>
<dbReference type="HOGENOM" id="CLU_006786_2_1_1"/>
<feature type="region of interest" description="Disordered" evidence="4">
    <location>
        <begin position="20"/>
        <end position="153"/>
    </location>
</feature>
<organism evidence="6 7">
    <name type="scientific">Metarhizium album (strain ARSEF 1941)</name>
    <dbReference type="NCBI Taxonomy" id="1081103"/>
    <lineage>
        <taxon>Eukaryota</taxon>
        <taxon>Fungi</taxon>
        <taxon>Dikarya</taxon>
        <taxon>Ascomycota</taxon>
        <taxon>Pezizomycotina</taxon>
        <taxon>Sordariomycetes</taxon>
        <taxon>Hypocreomycetidae</taxon>
        <taxon>Hypocreales</taxon>
        <taxon>Clavicipitaceae</taxon>
        <taxon>Metarhizium</taxon>
    </lineage>
</organism>
<dbReference type="Pfam" id="PF02847">
    <property type="entry name" value="MA3"/>
    <property type="match status" value="1"/>
</dbReference>
<evidence type="ECO:0000256" key="3">
    <source>
        <dbReference type="ARBA" id="ARBA00023242"/>
    </source>
</evidence>
<comment type="subcellular location">
    <subcellularLocation>
        <location evidence="1">Nucleus</location>
        <location evidence="1">Nucleolus</location>
    </subcellularLocation>
</comment>
<keyword evidence="3" id="KW-0539">Nucleus</keyword>
<dbReference type="GO" id="GO:0042274">
    <property type="term" value="P:ribosomal small subunit biogenesis"/>
    <property type="evidence" value="ECO:0007669"/>
    <property type="project" value="TreeGrafter"/>
</dbReference>
<dbReference type="InterPro" id="IPR050781">
    <property type="entry name" value="CWC22_splicing_factor"/>
</dbReference>
<feature type="compositionally biased region" description="Low complexity" evidence="4">
    <location>
        <begin position="75"/>
        <end position="88"/>
    </location>
</feature>
<evidence type="ECO:0000259" key="5">
    <source>
        <dbReference type="PROSITE" id="PS51366"/>
    </source>
</evidence>
<proteinExistence type="inferred from homology"/>
<dbReference type="GO" id="GO:0003723">
    <property type="term" value="F:RNA binding"/>
    <property type="evidence" value="ECO:0007669"/>
    <property type="project" value="InterPro"/>
</dbReference>